<sequence>MKLKVSSMLAGSAPERQGYLLKKGSRNHSPYQRRWFLLWGNLLFYYEKQGDPQPLGVIVLERCSVSLRPSRLEFAFSLYSLSRVYKMAAESQKDLELWVKALFSANVGYTKALLDEVQGQYQILNAGDDGPNITCPQENTWKADFAVLHHWLGEEILPLRAKKVTHLQ</sequence>
<dbReference type="Proteomes" id="UP000008143">
    <property type="component" value="Chromosome 9"/>
</dbReference>
<dbReference type="AGR" id="Xenbase:XB-GENE-29086283"/>
<reference evidence="2" key="2">
    <citation type="submission" date="2021-03" db="UniProtKB">
        <authorList>
            <consortium name="Ensembl"/>
        </authorList>
    </citation>
    <scope>IDENTIFICATION</scope>
</reference>
<dbReference type="GeneTree" id="ENSGT00940000166026"/>
<accession>A0A803JP24</accession>
<evidence type="ECO:0000313" key="3">
    <source>
        <dbReference type="Proteomes" id="UP000008143"/>
    </source>
</evidence>
<dbReference type="RefSeq" id="XP_004918165.1">
    <property type="nucleotide sequence ID" value="XM_004918108.4"/>
</dbReference>
<dbReference type="GO" id="GO:0005802">
    <property type="term" value="C:trans-Golgi network"/>
    <property type="evidence" value="ECO:0000318"/>
    <property type="project" value="GO_Central"/>
</dbReference>
<dbReference type="AlphaFoldDB" id="A0A803JP24"/>
<dbReference type="SUPFAM" id="SSF50729">
    <property type="entry name" value="PH domain-like"/>
    <property type="match status" value="1"/>
</dbReference>
<dbReference type="GO" id="GO:0001881">
    <property type="term" value="P:receptor recycling"/>
    <property type="evidence" value="ECO:0000318"/>
    <property type="project" value="GO_Central"/>
</dbReference>
<proteinExistence type="predicted"/>
<dbReference type="Xenbase" id="XB-GENE-29086283">
    <property type="gene designation" value="LOC101732662"/>
</dbReference>
<dbReference type="InterPro" id="IPR011993">
    <property type="entry name" value="PH-like_dom_sf"/>
</dbReference>
<reference evidence="2" key="1">
    <citation type="journal article" date="2010" name="Science">
        <title>The genome of the Western clawed frog Xenopus tropicalis.</title>
        <authorList>
            <person name="Hellsten U."/>
            <person name="Harland R.M."/>
            <person name="Gilchrist M.J."/>
            <person name="Hendrix D."/>
            <person name="Jurka J."/>
            <person name="Kapitonov V."/>
            <person name="Ovcharenko I."/>
            <person name="Putnam N.H."/>
            <person name="Shu S."/>
            <person name="Taher L."/>
            <person name="Blitz I.L."/>
            <person name="Blumberg B."/>
            <person name="Dichmann D.S."/>
            <person name="Dubchak I."/>
            <person name="Amaya E."/>
            <person name="Detter J.C."/>
            <person name="Fletcher R."/>
            <person name="Gerhard D.S."/>
            <person name="Goodstein D."/>
            <person name="Graves T."/>
            <person name="Grigoriev I.V."/>
            <person name="Grimwood J."/>
            <person name="Kawashima T."/>
            <person name="Lindquist E."/>
            <person name="Lucas S.M."/>
            <person name="Mead P.E."/>
            <person name="Mitros T."/>
            <person name="Ogino H."/>
            <person name="Ohta Y."/>
            <person name="Poliakov A.V."/>
            <person name="Pollet N."/>
            <person name="Robert J."/>
            <person name="Salamov A."/>
            <person name="Sater A.K."/>
            <person name="Schmutz J."/>
            <person name="Terry A."/>
            <person name="Vize P.D."/>
            <person name="Warren W.C."/>
            <person name="Wells D."/>
            <person name="Wills A."/>
            <person name="Wilson R.K."/>
            <person name="Zimmerman L.B."/>
            <person name="Zorn A.M."/>
            <person name="Grainger R."/>
            <person name="Grammer T."/>
            <person name="Khokha M.K."/>
            <person name="Richardson P.M."/>
            <person name="Rokhsar D.S."/>
        </authorList>
    </citation>
    <scope>NUCLEOTIDE SEQUENCE [LARGE SCALE GENOMIC DNA]</scope>
    <source>
        <strain evidence="2">Nigerian</strain>
    </source>
</reference>
<dbReference type="GO" id="GO:0055037">
    <property type="term" value="C:recycling endosome"/>
    <property type="evidence" value="ECO:0000318"/>
    <property type="project" value="GO_Central"/>
</dbReference>
<keyword evidence="3" id="KW-1185">Reference proteome</keyword>
<feature type="domain" description="PH" evidence="1">
    <location>
        <begin position="13"/>
        <end position="107"/>
    </location>
</feature>
<evidence type="ECO:0000313" key="5">
    <source>
        <dbReference type="Xenbase" id="XB-GENE-29086283"/>
    </source>
</evidence>
<organism evidence="2">
    <name type="scientific">Xenopus tropicalis</name>
    <name type="common">Western clawed frog</name>
    <name type="synonym">Silurana tropicalis</name>
    <dbReference type="NCBI Taxonomy" id="8364"/>
    <lineage>
        <taxon>Eukaryota</taxon>
        <taxon>Metazoa</taxon>
        <taxon>Chordata</taxon>
        <taxon>Craniata</taxon>
        <taxon>Vertebrata</taxon>
        <taxon>Euteleostomi</taxon>
        <taxon>Amphibia</taxon>
        <taxon>Batrachia</taxon>
        <taxon>Anura</taxon>
        <taxon>Pipoidea</taxon>
        <taxon>Pipidae</taxon>
        <taxon>Xenopodinae</taxon>
        <taxon>Xenopus</taxon>
        <taxon>Silurana</taxon>
    </lineage>
</organism>
<dbReference type="InterPro" id="IPR045188">
    <property type="entry name" value="Boi1/Boi2-like"/>
</dbReference>
<name>A0A803JP24_XENTR</name>
<dbReference type="InterPro" id="IPR001849">
    <property type="entry name" value="PH_domain"/>
</dbReference>
<dbReference type="OMA" id="ENTWKAD"/>
<dbReference type="GeneID" id="101732662"/>
<dbReference type="SMART" id="SM00233">
    <property type="entry name" value="PH"/>
    <property type="match status" value="1"/>
</dbReference>
<dbReference type="Gene3D" id="2.30.29.30">
    <property type="entry name" value="Pleckstrin-homology domain (PH domain)/Phosphotyrosine-binding domain (PTB)"/>
    <property type="match status" value="1"/>
</dbReference>
<dbReference type="Ensembl" id="ENSXETT00000114804">
    <property type="protein sequence ID" value="ENSXETP00000109691"/>
    <property type="gene ID" value="ENSXETG00000047754"/>
</dbReference>
<dbReference type="Pfam" id="PF00169">
    <property type="entry name" value="PH"/>
    <property type="match status" value="1"/>
</dbReference>
<dbReference type="OrthoDB" id="10261837at2759"/>
<dbReference type="PANTHER" id="PTHR22902:SF15">
    <property type="entry name" value="SESQUIPEDALIAN-2"/>
    <property type="match status" value="1"/>
</dbReference>
<evidence type="ECO:0000259" key="1">
    <source>
        <dbReference type="PROSITE" id="PS50003"/>
    </source>
</evidence>
<evidence type="ECO:0000313" key="2">
    <source>
        <dbReference type="Ensembl" id="ENSXETP00000109691"/>
    </source>
</evidence>
<evidence type="ECO:0000313" key="4">
    <source>
        <dbReference type="RefSeq" id="XP_004918165.1"/>
    </source>
</evidence>
<gene>
    <name evidence="2 4 5" type="primary">LOC101732662</name>
</gene>
<dbReference type="KEGG" id="xtr:101732662"/>
<dbReference type="GO" id="GO:0005769">
    <property type="term" value="C:early endosome"/>
    <property type="evidence" value="ECO:0000318"/>
    <property type="project" value="GO_Central"/>
</dbReference>
<dbReference type="GO" id="GO:0005829">
    <property type="term" value="C:cytosol"/>
    <property type="evidence" value="ECO:0007669"/>
    <property type="project" value="GOC"/>
</dbReference>
<dbReference type="PROSITE" id="PS50003">
    <property type="entry name" value="PH_DOMAIN"/>
    <property type="match status" value="1"/>
</dbReference>
<dbReference type="GO" id="GO:0042147">
    <property type="term" value="P:retrograde transport, endosome to Golgi"/>
    <property type="evidence" value="ECO:0000318"/>
    <property type="project" value="GO_Central"/>
</dbReference>
<protein>
    <submittedName>
        <fullName evidence="2 4">Sesquipedalian-1</fullName>
    </submittedName>
</protein>
<reference evidence="4" key="3">
    <citation type="submission" date="2025-04" db="UniProtKB">
        <authorList>
            <consortium name="RefSeq"/>
        </authorList>
    </citation>
    <scope>IDENTIFICATION</scope>
    <source>
        <strain evidence="4">Nigerian</strain>
        <tissue evidence="4">Liver and blood</tissue>
    </source>
</reference>
<dbReference type="Ensembl" id="ENSXETT00000107699">
    <property type="protein sequence ID" value="ENSXETP00000117581"/>
    <property type="gene ID" value="ENSXETG00000047754"/>
</dbReference>
<dbReference type="GO" id="GO:0007032">
    <property type="term" value="P:endosome organization"/>
    <property type="evidence" value="ECO:0000318"/>
    <property type="project" value="GO_Central"/>
</dbReference>
<dbReference type="PANTHER" id="PTHR22902">
    <property type="entry name" value="SESQUIPEDALIAN"/>
    <property type="match status" value="1"/>
</dbReference>